<name>A0ABY4P8G5_9LACO</name>
<dbReference type="InterPro" id="IPR036665">
    <property type="entry name" value="PTS_IIA_glucitol/sorbitol_sf"/>
</dbReference>
<protein>
    <submittedName>
        <fullName evidence="2">PTS glucitol/sorbitol transporter subunit IIA</fullName>
    </submittedName>
</protein>
<proteinExistence type="predicted"/>
<dbReference type="PROSITE" id="PS51097">
    <property type="entry name" value="PTS_EIIA_TYPE_5"/>
    <property type="match status" value="1"/>
</dbReference>
<dbReference type="SUPFAM" id="SSF141530">
    <property type="entry name" value="PTSIIA/GutA-like"/>
    <property type="match status" value="1"/>
</dbReference>
<dbReference type="PANTHER" id="PTHR40398">
    <property type="entry name" value="PTS SYSTEM GLUCITOL/SORBITOL-SPECIFIC EIIA COMPONENT"/>
    <property type="match status" value="1"/>
</dbReference>
<keyword evidence="3" id="KW-1185">Reference proteome</keyword>
<organism evidence="2 3">
    <name type="scientific">Bombilactobacillus folatiphilus</name>
    <dbReference type="NCBI Taxonomy" id="2923362"/>
    <lineage>
        <taxon>Bacteria</taxon>
        <taxon>Bacillati</taxon>
        <taxon>Bacillota</taxon>
        <taxon>Bacilli</taxon>
        <taxon>Lactobacillales</taxon>
        <taxon>Lactobacillaceae</taxon>
        <taxon>Bombilactobacillus</taxon>
    </lineage>
</organism>
<dbReference type="RefSeq" id="WP_249514175.1">
    <property type="nucleotide sequence ID" value="NZ_CP093366.1"/>
</dbReference>
<sequence length="127" mass="13857">MVGVNPKKIIFVTTIKEIGAEAKEFQDIKMMILFGSKAPDALRSSCYIIELNTVNSTIKAGMFLQIKNYHYTITAVGSEVQTNLGNLGHIAISFDGLTKPKLPGTLYVENAPYPDVHVGDSIQIIAD</sequence>
<dbReference type="Gene3D" id="2.40.33.40">
    <property type="entry name" value="Phosphotransferase system, glucitol/sorbitol-specific IIA component"/>
    <property type="match status" value="1"/>
</dbReference>
<dbReference type="EMBL" id="CP093366">
    <property type="protein sequence ID" value="UQS81907.1"/>
    <property type="molecule type" value="Genomic_DNA"/>
</dbReference>
<evidence type="ECO:0000313" key="3">
    <source>
        <dbReference type="Proteomes" id="UP000831495"/>
    </source>
</evidence>
<evidence type="ECO:0000256" key="1">
    <source>
        <dbReference type="PROSITE-ProRule" id="PRU00420"/>
    </source>
</evidence>
<evidence type="ECO:0000313" key="2">
    <source>
        <dbReference type="EMBL" id="UQS81907.1"/>
    </source>
</evidence>
<dbReference type="InterPro" id="IPR004716">
    <property type="entry name" value="PTS_IIA_glucitol/sorbitol-sp"/>
</dbReference>
<dbReference type="Pfam" id="PF03829">
    <property type="entry name" value="PTSIIA_gutA"/>
    <property type="match status" value="1"/>
</dbReference>
<accession>A0ABY4P8G5</accession>
<dbReference type="PANTHER" id="PTHR40398:SF1">
    <property type="entry name" value="PTS SYSTEM GLUCITOL_SORBITOL-SPECIFIC EIIA COMPONENT"/>
    <property type="match status" value="1"/>
</dbReference>
<reference evidence="2" key="1">
    <citation type="journal article" date="2022" name="Int. J. Syst. Evol. Microbiol.">
        <title>Apilactobacillus apisilvae sp. nov., Nicolia spurrieriana gen. nov. sp. nov., Bombilactobacillus folatiphilus sp. nov. and Bombilactobacillus thymidiniphilus sp. nov., four new lactic acid bacterial isolates from stingless bees Tetragonula carbonaria and Austroplebeia australis.</title>
        <authorList>
            <person name="Oliphant S.A."/>
            <person name="Watson-Haigh N.S."/>
            <person name="Sumby K.M."/>
            <person name="Gardner J."/>
            <person name="Groom S."/>
            <person name="Jiranek V."/>
        </authorList>
    </citation>
    <scope>NUCLEOTIDE SEQUENCE</scope>
    <source>
        <strain evidence="2">SG4_D2</strain>
    </source>
</reference>
<dbReference type="Proteomes" id="UP000831495">
    <property type="component" value="Chromosome"/>
</dbReference>
<comment type="caution">
    <text evidence="1">Lacks conserved residue(s) required for the propagation of feature annotation.</text>
</comment>
<gene>
    <name evidence="2" type="ORF">MOO45_06870</name>
</gene>